<comment type="caution">
    <text evidence="2">The sequence shown here is derived from an EMBL/GenBank/DDBJ whole genome shotgun (WGS) entry which is preliminary data.</text>
</comment>
<protein>
    <recommendedName>
        <fullName evidence="4">NXPE family member 3-like</fullName>
    </recommendedName>
</protein>
<keyword evidence="1" id="KW-1133">Transmembrane helix</keyword>
<accession>A0ABD0WK68</accession>
<reference evidence="2 3" key="1">
    <citation type="submission" date="2024-06" db="EMBL/GenBank/DDBJ databases">
        <authorList>
            <person name="Pan Q."/>
            <person name="Wen M."/>
            <person name="Jouanno E."/>
            <person name="Zahm M."/>
            <person name="Klopp C."/>
            <person name="Cabau C."/>
            <person name="Louis A."/>
            <person name="Berthelot C."/>
            <person name="Parey E."/>
            <person name="Roest Crollius H."/>
            <person name="Montfort J."/>
            <person name="Robinson-Rechavi M."/>
            <person name="Bouchez O."/>
            <person name="Lampietro C."/>
            <person name="Lopez Roques C."/>
            <person name="Donnadieu C."/>
            <person name="Postlethwait J."/>
            <person name="Bobe J."/>
            <person name="Verreycken H."/>
            <person name="Guiguen Y."/>
        </authorList>
    </citation>
    <scope>NUCLEOTIDE SEQUENCE [LARGE SCALE GENOMIC DNA]</scope>
    <source>
        <strain evidence="2">Up_M1</strain>
        <tissue evidence="2">Testis</tissue>
    </source>
</reference>
<proteinExistence type="predicted"/>
<evidence type="ECO:0000313" key="2">
    <source>
        <dbReference type="EMBL" id="KAL0973625.1"/>
    </source>
</evidence>
<keyword evidence="1" id="KW-0472">Membrane</keyword>
<evidence type="ECO:0000313" key="3">
    <source>
        <dbReference type="Proteomes" id="UP001557470"/>
    </source>
</evidence>
<dbReference type="EMBL" id="JAGEUA010000006">
    <property type="protein sequence ID" value="KAL0973625.1"/>
    <property type="molecule type" value="Genomic_DNA"/>
</dbReference>
<dbReference type="InterPro" id="IPR026845">
    <property type="entry name" value="NXPH/NXPE"/>
</dbReference>
<dbReference type="PANTHER" id="PTHR16165:SF23">
    <property type="entry name" value="NEUREXOPHILIN AND PC-ESTERASE DOMAIN FAMILY, MEMBER 5"/>
    <property type="match status" value="1"/>
</dbReference>
<dbReference type="AlphaFoldDB" id="A0ABD0WK68"/>
<dbReference type="PANTHER" id="PTHR16165">
    <property type="entry name" value="NXPE FAMILY MEMBER"/>
    <property type="match status" value="1"/>
</dbReference>
<dbReference type="SUPFAM" id="SSF81296">
    <property type="entry name" value="E set domains"/>
    <property type="match status" value="1"/>
</dbReference>
<evidence type="ECO:0008006" key="4">
    <source>
        <dbReference type="Google" id="ProtNLM"/>
    </source>
</evidence>
<name>A0ABD0WK68_UMBPY</name>
<dbReference type="Proteomes" id="UP001557470">
    <property type="component" value="Unassembled WGS sequence"/>
</dbReference>
<keyword evidence="3" id="KW-1185">Reference proteome</keyword>
<dbReference type="InterPro" id="IPR013783">
    <property type="entry name" value="Ig-like_fold"/>
</dbReference>
<sequence length="324" mass="36679">MRRHQLFILFLISSICIYLLFVWYDQHIWKVSKSNYLVFNHSNFSLHCTGKTNRTFQPISDPLISVEEWELLVKNLQWSLPPEALSTKESTDATKCSFSIVNPDSNHMVGGFVDVTVTARDAQARRKTYGGDFFQAKLYNTELKASTYGSVTDHCNGTYTVRLSLLWPGPAEVSIRLVHSSEAVQVLWRQREQDPDKVFFHGYFEGGGKQETAICNAQRSTKLVGDGKQCCCDYIDSVTGDPWFCRRPSSLPCHSLYYHSMGGYQAVLTEAEKAILKSSTNIIVPGKNAINVQPQTTESKQFLSHKVTDKPVYNYRTLSDRCGS</sequence>
<evidence type="ECO:0000256" key="1">
    <source>
        <dbReference type="SAM" id="Phobius"/>
    </source>
</evidence>
<feature type="transmembrane region" description="Helical" evidence="1">
    <location>
        <begin position="6"/>
        <end position="24"/>
    </location>
</feature>
<dbReference type="Pfam" id="PF06312">
    <property type="entry name" value="Neurexophilin"/>
    <property type="match status" value="1"/>
</dbReference>
<dbReference type="InterPro" id="IPR014756">
    <property type="entry name" value="Ig_E-set"/>
</dbReference>
<dbReference type="GO" id="GO:0007399">
    <property type="term" value="P:nervous system development"/>
    <property type="evidence" value="ECO:0007669"/>
    <property type="project" value="UniProtKB-ARBA"/>
</dbReference>
<keyword evidence="1" id="KW-0812">Transmembrane</keyword>
<gene>
    <name evidence="2" type="ORF">UPYG_G00207300</name>
</gene>
<organism evidence="2 3">
    <name type="scientific">Umbra pygmaea</name>
    <name type="common">Eastern mudminnow</name>
    <dbReference type="NCBI Taxonomy" id="75934"/>
    <lineage>
        <taxon>Eukaryota</taxon>
        <taxon>Metazoa</taxon>
        <taxon>Chordata</taxon>
        <taxon>Craniata</taxon>
        <taxon>Vertebrata</taxon>
        <taxon>Euteleostomi</taxon>
        <taxon>Actinopterygii</taxon>
        <taxon>Neopterygii</taxon>
        <taxon>Teleostei</taxon>
        <taxon>Protacanthopterygii</taxon>
        <taxon>Esociformes</taxon>
        <taxon>Umbridae</taxon>
        <taxon>Umbra</taxon>
    </lineage>
</organism>
<dbReference type="Gene3D" id="2.60.40.10">
    <property type="entry name" value="Immunoglobulins"/>
    <property type="match status" value="1"/>
</dbReference>